<evidence type="ECO:0000313" key="2">
    <source>
        <dbReference type="Proteomes" id="UP000054538"/>
    </source>
</evidence>
<proteinExistence type="predicted"/>
<feature type="non-terminal residue" evidence="1">
    <location>
        <position position="57"/>
    </location>
</feature>
<dbReference type="Proteomes" id="UP000054538">
    <property type="component" value="Unassembled WGS sequence"/>
</dbReference>
<organism evidence="1 2">
    <name type="scientific">Paxillus rubicundulus Ve08.2h10</name>
    <dbReference type="NCBI Taxonomy" id="930991"/>
    <lineage>
        <taxon>Eukaryota</taxon>
        <taxon>Fungi</taxon>
        <taxon>Dikarya</taxon>
        <taxon>Basidiomycota</taxon>
        <taxon>Agaricomycotina</taxon>
        <taxon>Agaricomycetes</taxon>
        <taxon>Agaricomycetidae</taxon>
        <taxon>Boletales</taxon>
        <taxon>Paxilineae</taxon>
        <taxon>Paxillaceae</taxon>
        <taxon>Paxillus</taxon>
    </lineage>
</organism>
<reference evidence="2" key="2">
    <citation type="submission" date="2015-01" db="EMBL/GenBank/DDBJ databases">
        <title>Evolutionary Origins and Diversification of the Mycorrhizal Mutualists.</title>
        <authorList>
            <consortium name="DOE Joint Genome Institute"/>
            <consortium name="Mycorrhizal Genomics Consortium"/>
            <person name="Kohler A."/>
            <person name="Kuo A."/>
            <person name="Nagy L.G."/>
            <person name="Floudas D."/>
            <person name="Copeland A."/>
            <person name="Barry K.W."/>
            <person name="Cichocki N."/>
            <person name="Veneault-Fourrey C."/>
            <person name="LaButti K."/>
            <person name="Lindquist E.A."/>
            <person name="Lipzen A."/>
            <person name="Lundell T."/>
            <person name="Morin E."/>
            <person name="Murat C."/>
            <person name="Riley R."/>
            <person name="Ohm R."/>
            <person name="Sun H."/>
            <person name="Tunlid A."/>
            <person name="Henrissat B."/>
            <person name="Grigoriev I.V."/>
            <person name="Hibbett D.S."/>
            <person name="Martin F."/>
        </authorList>
    </citation>
    <scope>NUCLEOTIDE SEQUENCE [LARGE SCALE GENOMIC DNA]</scope>
    <source>
        <strain evidence="2">Ve08.2h10</strain>
    </source>
</reference>
<dbReference type="AlphaFoldDB" id="A0A0D0DC96"/>
<accession>A0A0D0DC96</accession>
<name>A0A0D0DC96_9AGAM</name>
<gene>
    <name evidence="1" type="ORF">PAXRUDRAFT_832605</name>
</gene>
<dbReference type="OrthoDB" id="2641874at2759"/>
<keyword evidence="2" id="KW-1185">Reference proteome</keyword>
<dbReference type="InParanoid" id="A0A0D0DC96"/>
<reference evidence="1 2" key="1">
    <citation type="submission" date="2014-04" db="EMBL/GenBank/DDBJ databases">
        <authorList>
            <consortium name="DOE Joint Genome Institute"/>
            <person name="Kuo A."/>
            <person name="Kohler A."/>
            <person name="Jargeat P."/>
            <person name="Nagy L.G."/>
            <person name="Floudas D."/>
            <person name="Copeland A."/>
            <person name="Barry K.W."/>
            <person name="Cichocki N."/>
            <person name="Veneault-Fourrey C."/>
            <person name="LaButti K."/>
            <person name="Lindquist E.A."/>
            <person name="Lipzen A."/>
            <person name="Lundell T."/>
            <person name="Morin E."/>
            <person name="Murat C."/>
            <person name="Sun H."/>
            <person name="Tunlid A."/>
            <person name="Henrissat B."/>
            <person name="Grigoriev I.V."/>
            <person name="Hibbett D.S."/>
            <person name="Martin F."/>
            <person name="Nordberg H.P."/>
            <person name="Cantor M.N."/>
            <person name="Hua S.X."/>
        </authorList>
    </citation>
    <scope>NUCLEOTIDE SEQUENCE [LARGE SCALE GENOMIC DNA]</scope>
    <source>
        <strain evidence="1 2">Ve08.2h10</strain>
    </source>
</reference>
<evidence type="ECO:0000313" key="1">
    <source>
        <dbReference type="EMBL" id="KIK81791.1"/>
    </source>
</evidence>
<dbReference type="HOGENOM" id="CLU_199236_0_0_1"/>
<dbReference type="EMBL" id="KN825731">
    <property type="protein sequence ID" value="KIK81791.1"/>
    <property type="molecule type" value="Genomic_DNA"/>
</dbReference>
<sequence>HILQAVKEQIIAMSAHMKASQIAEVTGISGRTCHCSKMKLQQASFSRAVLSIPQTFT</sequence>
<protein>
    <submittedName>
        <fullName evidence="1">Uncharacterized protein</fullName>
    </submittedName>
</protein>